<dbReference type="Pfam" id="PF14378">
    <property type="entry name" value="PAP2_3"/>
    <property type="match status" value="1"/>
</dbReference>
<feature type="compositionally biased region" description="Low complexity" evidence="5">
    <location>
        <begin position="8"/>
        <end position="20"/>
    </location>
</feature>
<dbReference type="EMBL" id="BAAALF010000006">
    <property type="protein sequence ID" value="GAA1219588.1"/>
    <property type="molecule type" value="Genomic_DNA"/>
</dbReference>
<sequence>MTLSPTRQRPAQSAASTTSAALPRARRGLLPTGWIRAGRPAWWAELLLIGIGWSLYNAVRNAVPAHRGAALHRAQHLLDLEKQLHVGFELTANHAADRITWLIVGMNYYYATLYMVVLVGVLLWLYFRHPEQYRAARTALCTASATALIGFYAFALAPPRFLTADGFIDTVVAHHTWGSWASSSVDSVSNQYAAMPSIHIAWATWCAVVLYRLAKHRIVRALGLLFPLSTFAVIICTGNHFEADAVAGALTMAGGFAVQRLLTGRPALART</sequence>
<evidence type="ECO:0000256" key="1">
    <source>
        <dbReference type="ARBA" id="ARBA00004141"/>
    </source>
</evidence>
<feature type="region of interest" description="Disordered" evidence="5">
    <location>
        <begin position="1"/>
        <end position="20"/>
    </location>
</feature>
<keyword evidence="9" id="KW-1185">Reference proteome</keyword>
<dbReference type="PANTHER" id="PTHR31310">
    <property type="match status" value="1"/>
</dbReference>
<dbReference type="Proteomes" id="UP001500037">
    <property type="component" value="Unassembled WGS sequence"/>
</dbReference>
<evidence type="ECO:0000259" key="7">
    <source>
        <dbReference type="Pfam" id="PF14378"/>
    </source>
</evidence>
<evidence type="ECO:0000313" key="9">
    <source>
        <dbReference type="Proteomes" id="UP001500037"/>
    </source>
</evidence>
<keyword evidence="4 6" id="KW-0472">Membrane</keyword>
<protein>
    <submittedName>
        <fullName evidence="8">Phosphatase PAP2 family protein</fullName>
    </submittedName>
</protein>
<evidence type="ECO:0000256" key="2">
    <source>
        <dbReference type="ARBA" id="ARBA00022692"/>
    </source>
</evidence>
<feature type="transmembrane region" description="Helical" evidence="6">
    <location>
        <begin position="221"/>
        <end position="240"/>
    </location>
</feature>
<dbReference type="CDD" id="cd03386">
    <property type="entry name" value="PAP2_Aur1_like"/>
    <property type="match status" value="1"/>
</dbReference>
<dbReference type="RefSeq" id="WP_344438962.1">
    <property type="nucleotide sequence ID" value="NZ_BAAALF010000006.1"/>
</dbReference>
<proteinExistence type="predicted"/>
<reference evidence="9" key="1">
    <citation type="journal article" date="2019" name="Int. J. Syst. Evol. Microbiol.">
        <title>The Global Catalogue of Microorganisms (GCM) 10K type strain sequencing project: providing services to taxonomists for standard genome sequencing and annotation.</title>
        <authorList>
            <consortium name="The Broad Institute Genomics Platform"/>
            <consortium name="The Broad Institute Genome Sequencing Center for Infectious Disease"/>
            <person name="Wu L."/>
            <person name="Ma J."/>
        </authorList>
    </citation>
    <scope>NUCLEOTIDE SEQUENCE [LARGE SCALE GENOMIC DNA]</scope>
    <source>
        <strain evidence="9">JCM 13004</strain>
    </source>
</reference>
<keyword evidence="2 6" id="KW-0812">Transmembrane</keyword>
<evidence type="ECO:0000256" key="3">
    <source>
        <dbReference type="ARBA" id="ARBA00022989"/>
    </source>
</evidence>
<comment type="subcellular location">
    <subcellularLocation>
        <location evidence="1">Membrane</location>
        <topology evidence="1">Multi-pass membrane protein</topology>
    </subcellularLocation>
</comment>
<evidence type="ECO:0000256" key="5">
    <source>
        <dbReference type="SAM" id="MobiDB-lite"/>
    </source>
</evidence>
<evidence type="ECO:0000256" key="4">
    <source>
        <dbReference type="ARBA" id="ARBA00023136"/>
    </source>
</evidence>
<evidence type="ECO:0000313" key="8">
    <source>
        <dbReference type="EMBL" id="GAA1219588.1"/>
    </source>
</evidence>
<dbReference type="InterPro" id="IPR052185">
    <property type="entry name" value="IPC_Synthase-Related"/>
</dbReference>
<accession>A0ABP4GAW4</accession>
<feature type="transmembrane region" description="Helical" evidence="6">
    <location>
        <begin position="139"/>
        <end position="157"/>
    </location>
</feature>
<keyword evidence="3 6" id="KW-1133">Transmembrane helix</keyword>
<feature type="transmembrane region" description="Helical" evidence="6">
    <location>
        <begin position="192"/>
        <end position="214"/>
    </location>
</feature>
<feature type="domain" description="Inositolphosphotransferase Aur1/Ipt1" evidence="7">
    <location>
        <begin position="76"/>
        <end position="257"/>
    </location>
</feature>
<comment type="caution">
    <text evidence="8">The sequence shown here is derived from an EMBL/GenBank/DDBJ whole genome shotgun (WGS) entry which is preliminary data.</text>
</comment>
<dbReference type="PANTHER" id="PTHR31310:SF7">
    <property type="entry name" value="PA-PHOSPHATASE RELATED-FAMILY PROTEIN DDB_G0268928"/>
    <property type="match status" value="1"/>
</dbReference>
<feature type="transmembrane region" description="Helical" evidence="6">
    <location>
        <begin position="108"/>
        <end position="127"/>
    </location>
</feature>
<gene>
    <name evidence="8" type="ORF">GCM10009665_07090</name>
</gene>
<name>A0ABP4GAW4_9ACTN</name>
<evidence type="ECO:0000256" key="6">
    <source>
        <dbReference type="SAM" id="Phobius"/>
    </source>
</evidence>
<organism evidence="8 9">
    <name type="scientific">Kitasatospora nipponensis</name>
    <dbReference type="NCBI Taxonomy" id="258049"/>
    <lineage>
        <taxon>Bacteria</taxon>
        <taxon>Bacillati</taxon>
        <taxon>Actinomycetota</taxon>
        <taxon>Actinomycetes</taxon>
        <taxon>Kitasatosporales</taxon>
        <taxon>Streptomycetaceae</taxon>
        <taxon>Kitasatospora</taxon>
    </lineage>
</organism>
<dbReference type="InterPro" id="IPR026841">
    <property type="entry name" value="Aur1/Ipt1"/>
</dbReference>